<gene>
    <name evidence="7" type="ORF">SAMN05443550_104194</name>
</gene>
<evidence type="ECO:0000259" key="5">
    <source>
        <dbReference type="Pfam" id="PF04542"/>
    </source>
</evidence>
<dbReference type="PANTHER" id="PTHR43133">
    <property type="entry name" value="RNA POLYMERASE ECF-TYPE SIGMA FACTO"/>
    <property type="match status" value="1"/>
</dbReference>
<dbReference type="RefSeq" id="WP_090556332.1">
    <property type="nucleotide sequence ID" value="NZ_FNRA01000004.1"/>
</dbReference>
<dbReference type="STRING" id="425514.SAMN05443550_104194"/>
<dbReference type="InterPro" id="IPR013249">
    <property type="entry name" value="RNA_pol_sigma70_r4_t2"/>
</dbReference>
<dbReference type="NCBIfam" id="TIGR02937">
    <property type="entry name" value="sigma70-ECF"/>
    <property type="match status" value="1"/>
</dbReference>
<dbReference type="InterPro" id="IPR036388">
    <property type="entry name" value="WH-like_DNA-bd_sf"/>
</dbReference>
<keyword evidence="3" id="KW-0731">Sigma factor</keyword>
<feature type="domain" description="RNA polymerase sigma-70 region 2" evidence="5">
    <location>
        <begin position="27"/>
        <end position="92"/>
    </location>
</feature>
<evidence type="ECO:0000313" key="8">
    <source>
        <dbReference type="Proteomes" id="UP000198850"/>
    </source>
</evidence>
<dbReference type="InterPro" id="IPR013324">
    <property type="entry name" value="RNA_pol_sigma_r3/r4-like"/>
</dbReference>
<keyword evidence="2" id="KW-0805">Transcription regulation</keyword>
<name>A0A1H4CU79_9SPHI</name>
<protein>
    <submittedName>
        <fullName evidence="7">RNA polymerase sigma-70 factor, ECF subfamily</fullName>
    </submittedName>
</protein>
<dbReference type="GO" id="GO:0016987">
    <property type="term" value="F:sigma factor activity"/>
    <property type="evidence" value="ECO:0007669"/>
    <property type="project" value="UniProtKB-KW"/>
</dbReference>
<dbReference type="AlphaFoldDB" id="A0A1H4CU79"/>
<dbReference type="EMBL" id="FNRA01000004">
    <property type="protein sequence ID" value="SEA63916.1"/>
    <property type="molecule type" value="Genomic_DNA"/>
</dbReference>
<dbReference type="InterPro" id="IPR039425">
    <property type="entry name" value="RNA_pol_sigma-70-like"/>
</dbReference>
<keyword evidence="4" id="KW-0804">Transcription</keyword>
<keyword evidence="8" id="KW-1185">Reference proteome</keyword>
<proteinExistence type="inferred from homology"/>
<dbReference type="PANTHER" id="PTHR43133:SF46">
    <property type="entry name" value="RNA POLYMERASE SIGMA-70 FACTOR ECF SUBFAMILY"/>
    <property type="match status" value="1"/>
</dbReference>
<organism evidence="7 8">
    <name type="scientific">Pedobacter hartonius</name>
    <dbReference type="NCBI Taxonomy" id="425514"/>
    <lineage>
        <taxon>Bacteria</taxon>
        <taxon>Pseudomonadati</taxon>
        <taxon>Bacteroidota</taxon>
        <taxon>Sphingobacteriia</taxon>
        <taxon>Sphingobacteriales</taxon>
        <taxon>Sphingobacteriaceae</taxon>
        <taxon>Pedobacter</taxon>
    </lineage>
</organism>
<dbReference type="Gene3D" id="1.10.10.10">
    <property type="entry name" value="Winged helix-like DNA-binding domain superfamily/Winged helix DNA-binding domain"/>
    <property type="match status" value="1"/>
</dbReference>
<evidence type="ECO:0000259" key="6">
    <source>
        <dbReference type="Pfam" id="PF08281"/>
    </source>
</evidence>
<reference evidence="7 8" key="1">
    <citation type="submission" date="2016-10" db="EMBL/GenBank/DDBJ databases">
        <authorList>
            <person name="de Groot N.N."/>
        </authorList>
    </citation>
    <scope>NUCLEOTIDE SEQUENCE [LARGE SCALE GENOMIC DNA]</scope>
    <source>
        <strain evidence="7 8">DSM 19033</strain>
    </source>
</reference>
<evidence type="ECO:0000256" key="4">
    <source>
        <dbReference type="ARBA" id="ARBA00023163"/>
    </source>
</evidence>
<evidence type="ECO:0000256" key="2">
    <source>
        <dbReference type="ARBA" id="ARBA00023015"/>
    </source>
</evidence>
<dbReference type="GO" id="GO:0003677">
    <property type="term" value="F:DNA binding"/>
    <property type="evidence" value="ECO:0007669"/>
    <property type="project" value="InterPro"/>
</dbReference>
<dbReference type="InterPro" id="IPR007627">
    <property type="entry name" value="RNA_pol_sigma70_r2"/>
</dbReference>
<sequence>MDKPSELTDEQLLLSLKEGNESALRLIYRKYWKVLYNECCRRLNDAQQSEELVQDIFADLWEKKADREIVNLKAYLITAVKYAVYRQYRRKKTLPSFEEPLEHLIYEDDSADSALFLKELHLYVERWLAAQPEKRREIFVRRYMNEHSTEQISQEMGVPQKTVQNTLRYTEVALKTDLGNFLILLPFFLDKFQ</sequence>
<evidence type="ECO:0000313" key="7">
    <source>
        <dbReference type="EMBL" id="SEA63916.1"/>
    </source>
</evidence>
<accession>A0A1H4CU79</accession>
<dbReference type="InterPro" id="IPR014284">
    <property type="entry name" value="RNA_pol_sigma-70_dom"/>
</dbReference>
<dbReference type="Proteomes" id="UP000198850">
    <property type="component" value="Unassembled WGS sequence"/>
</dbReference>
<dbReference type="OrthoDB" id="679904at2"/>
<dbReference type="InterPro" id="IPR013325">
    <property type="entry name" value="RNA_pol_sigma_r2"/>
</dbReference>
<dbReference type="SUPFAM" id="SSF88946">
    <property type="entry name" value="Sigma2 domain of RNA polymerase sigma factors"/>
    <property type="match status" value="1"/>
</dbReference>
<dbReference type="GO" id="GO:0006352">
    <property type="term" value="P:DNA-templated transcription initiation"/>
    <property type="evidence" value="ECO:0007669"/>
    <property type="project" value="InterPro"/>
</dbReference>
<feature type="domain" description="RNA polymerase sigma factor 70 region 4 type 2" evidence="6">
    <location>
        <begin position="132"/>
        <end position="167"/>
    </location>
</feature>
<dbReference type="Gene3D" id="1.10.1740.10">
    <property type="match status" value="1"/>
</dbReference>
<dbReference type="Pfam" id="PF04542">
    <property type="entry name" value="Sigma70_r2"/>
    <property type="match status" value="1"/>
</dbReference>
<evidence type="ECO:0000256" key="1">
    <source>
        <dbReference type="ARBA" id="ARBA00010641"/>
    </source>
</evidence>
<comment type="similarity">
    <text evidence="1">Belongs to the sigma-70 factor family. ECF subfamily.</text>
</comment>
<dbReference type="SUPFAM" id="SSF88659">
    <property type="entry name" value="Sigma3 and sigma4 domains of RNA polymerase sigma factors"/>
    <property type="match status" value="1"/>
</dbReference>
<evidence type="ECO:0000256" key="3">
    <source>
        <dbReference type="ARBA" id="ARBA00023082"/>
    </source>
</evidence>
<dbReference type="Pfam" id="PF08281">
    <property type="entry name" value="Sigma70_r4_2"/>
    <property type="match status" value="1"/>
</dbReference>